<dbReference type="AlphaFoldDB" id="A0A0A8Z0S2"/>
<proteinExistence type="predicted"/>
<name>A0A0A8Z0S2_ARUDO</name>
<organism evidence="1">
    <name type="scientific">Arundo donax</name>
    <name type="common">Giant reed</name>
    <name type="synonym">Donax arundinaceus</name>
    <dbReference type="NCBI Taxonomy" id="35708"/>
    <lineage>
        <taxon>Eukaryota</taxon>
        <taxon>Viridiplantae</taxon>
        <taxon>Streptophyta</taxon>
        <taxon>Embryophyta</taxon>
        <taxon>Tracheophyta</taxon>
        <taxon>Spermatophyta</taxon>
        <taxon>Magnoliopsida</taxon>
        <taxon>Liliopsida</taxon>
        <taxon>Poales</taxon>
        <taxon>Poaceae</taxon>
        <taxon>PACMAD clade</taxon>
        <taxon>Arundinoideae</taxon>
        <taxon>Arundineae</taxon>
        <taxon>Arundo</taxon>
    </lineage>
</organism>
<accession>A0A0A8Z0S2</accession>
<sequence length="46" mass="5507">MLPETMEKTVTISYSRWQRRRRPITLAFEEQLYSSLAPWTTTSTRS</sequence>
<reference evidence="1" key="1">
    <citation type="submission" date="2014-09" db="EMBL/GenBank/DDBJ databases">
        <authorList>
            <person name="Magalhaes I.L.F."/>
            <person name="Oliveira U."/>
            <person name="Santos F.R."/>
            <person name="Vidigal T.H.D.A."/>
            <person name="Brescovit A.D."/>
            <person name="Santos A.J."/>
        </authorList>
    </citation>
    <scope>NUCLEOTIDE SEQUENCE</scope>
    <source>
        <tissue evidence="1">Shoot tissue taken approximately 20 cm above the soil surface</tissue>
    </source>
</reference>
<evidence type="ECO:0000313" key="1">
    <source>
        <dbReference type="EMBL" id="JAD30345.1"/>
    </source>
</evidence>
<dbReference type="EMBL" id="GBRH01267550">
    <property type="protein sequence ID" value="JAD30345.1"/>
    <property type="molecule type" value="Transcribed_RNA"/>
</dbReference>
<reference evidence="1" key="2">
    <citation type="journal article" date="2015" name="Data Brief">
        <title>Shoot transcriptome of the giant reed, Arundo donax.</title>
        <authorList>
            <person name="Barrero R.A."/>
            <person name="Guerrero F.D."/>
            <person name="Moolhuijzen P."/>
            <person name="Goolsby J.A."/>
            <person name="Tidwell J."/>
            <person name="Bellgard S.E."/>
            <person name="Bellgard M.I."/>
        </authorList>
    </citation>
    <scope>NUCLEOTIDE SEQUENCE</scope>
    <source>
        <tissue evidence="1">Shoot tissue taken approximately 20 cm above the soil surface</tissue>
    </source>
</reference>
<protein>
    <submittedName>
        <fullName evidence="1">Uncharacterized protein</fullName>
    </submittedName>
</protein>